<feature type="transmembrane region" description="Helical" evidence="1">
    <location>
        <begin position="86"/>
        <end position="111"/>
    </location>
</feature>
<reference evidence="3" key="3">
    <citation type="submission" date="2018-08" db="UniProtKB">
        <authorList>
            <consortium name="EnsemblPlants"/>
        </authorList>
    </citation>
    <scope>IDENTIFICATION</scope>
    <source>
        <strain evidence="3">cv. Bd21</strain>
    </source>
</reference>
<dbReference type="EnsemblPlants" id="PNT68789">
    <property type="protein sequence ID" value="PNT68789"/>
    <property type="gene ID" value="BRADI_3g45242v3"/>
</dbReference>
<reference evidence="2" key="2">
    <citation type="submission" date="2017-06" db="EMBL/GenBank/DDBJ databases">
        <title>WGS assembly of Brachypodium distachyon.</title>
        <authorList>
            <consortium name="The International Brachypodium Initiative"/>
            <person name="Lucas S."/>
            <person name="Harmon-Smith M."/>
            <person name="Lail K."/>
            <person name="Tice H."/>
            <person name="Grimwood J."/>
            <person name="Bruce D."/>
            <person name="Barry K."/>
            <person name="Shu S."/>
            <person name="Lindquist E."/>
            <person name="Wang M."/>
            <person name="Pitluck S."/>
            <person name="Vogel J.P."/>
            <person name="Garvin D.F."/>
            <person name="Mockler T.C."/>
            <person name="Schmutz J."/>
            <person name="Rokhsar D."/>
            <person name="Bevan M.W."/>
        </authorList>
    </citation>
    <scope>NUCLEOTIDE SEQUENCE</scope>
    <source>
        <strain evidence="2">Bd21</strain>
    </source>
</reference>
<keyword evidence="4" id="KW-1185">Reference proteome</keyword>
<gene>
    <name evidence="2" type="ORF">BRADI_3g45242v3</name>
</gene>
<evidence type="ECO:0000313" key="4">
    <source>
        <dbReference type="Proteomes" id="UP000008810"/>
    </source>
</evidence>
<dbReference type="AlphaFoldDB" id="A0A2K2D3D3"/>
<protein>
    <submittedName>
        <fullName evidence="2 3">Uncharacterized protein</fullName>
    </submittedName>
</protein>
<dbReference type="Proteomes" id="UP000008810">
    <property type="component" value="Chromosome 3"/>
</dbReference>
<keyword evidence="1" id="KW-1133">Transmembrane helix</keyword>
<accession>A0A2K2D3D3</accession>
<evidence type="ECO:0000256" key="1">
    <source>
        <dbReference type="SAM" id="Phobius"/>
    </source>
</evidence>
<name>A0A2K2D3D3_BRADI</name>
<dbReference type="InParanoid" id="A0A2K2D3D3"/>
<keyword evidence="1" id="KW-0812">Transmembrane</keyword>
<dbReference type="Gramene" id="PNT68789">
    <property type="protein sequence ID" value="PNT68789"/>
    <property type="gene ID" value="BRADI_3g45242v3"/>
</dbReference>
<reference evidence="2 3" key="1">
    <citation type="journal article" date="2010" name="Nature">
        <title>Genome sequencing and analysis of the model grass Brachypodium distachyon.</title>
        <authorList>
            <consortium name="International Brachypodium Initiative"/>
        </authorList>
    </citation>
    <scope>NUCLEOTIDE SEQUENCE [LARGE SCALE GENOMIC DNA]</scope>
    <source>
        <strain evidence="2 3">Bd21</strain>
    </source>
</reference>
<dbReference type="EMBL" id="CM000882">
    <property type="protein sequence ID" value="PNT68789.1"/>
    <property type="molecule type" value="Genomic_DNA"/>
</dbReference>
<evidence type="ECO:0000313" key="2">
    <source>
        <dbReference type="EMBL" id="PNT68789.1"/>
    </source>
</evidence>
<proteinExistence type="predicted"/>
<evidence type="ECO:0000313" key="3">
    <source>
        <dbReference type="EnsemblPlants" id="PNT68789"/>
    </source>
</evidence>
<organism evidence="2">
    <name type="scientific">Brachypodium distachyon</name>
    <name type="common">Purple false brome</name>
    <name type="synonym">Trachynia distachya</name>
    <dbReference type="NCBI Taxonomy" id="15368"/>
    <lineage>
        <taxon>Eukaryota</taxon>
        <taxon>Viridiplantae</taxon>
        <taxon>Streptophyta</taxon>
        <taxon>Embryophyta</taxon>
        <taxon>Tracheophyta</taxon>
        <taxon>Spermatophyta</taxon>
        <taxon>Magnoliopsida</taxon>
        <taxon>Liliopsida</taxon>
        <taxon>Poales</taxon>
        <taxon>Poaceae</taxon>
        <taxon>BOP clade</taxon>
        <taxon>Pooideae</taxon>
        <taxon>Stipodae</taxon>
        <taxon>Brachypodieae</taxon>
        <taxon>Brachypodium</taxon>
    </lineage>
</organism>
<keyword evidence="1" id="KW-0472">Membrane</keyword>
<sequence>MVRRRGRMQCWSMARRREAEHAAAVHGSAQQAAVAGAGAGRDGGRHAMDARFSCCASAGMTGNGTAAIPAAHRVCRRRHGPPRLGFVLKTDSIVLVHATCLILFGMCFPIAPLPHFYPK</sequence>